<dbReference type="Pfam" id="PF02801">
    <property type="entry name" value="Ketoacyl-synt_C"/>
    <property type="match status" value="1"/>
</dbReference>
<feature type="compositionally biased region" description="Polar residues" evidence="3">
    <location>
        <begin position="1"/>
        <end position="12"/>
    </location>
</feature>
<evidence type="ECO:0000259" key="4">
    <source>
        <dbReference type="PROSITE" id="PS52004"/>
    </source>
</evidence>
<dbReference type="SMART" id="SM00825">
    <property type="entry name" value="PKS_KS"/>
    <property type="match status" value="1"/>
</dbReference>
<keyword evidence="1" id="KW-0596">Phosphopantetheine</keyword>
<accession>A0A0B4FE11</accession>
<dbReference type="GO" id="GO:0006633">
    <property type="term" value="P:fatty acid biosynthetic process"/>
    <property type="evidence" value="ECO:0007669"/>
    <property type="project" value="TreeGrafter"/>
</dbReference>
<feature type="non-terminal residue" evidence="5">
    <location>
        <position position="1"/>
    </location>
</feature>
<feature type="region of interest" description="Disordered" evidence="3">
    <location>
        <begin position="1"/>
        <end position="47"/>
    </location>
</feature>
<dbReference type="SUPFAM" id="SSF53901">
    <property type="entry name" value="Thiolase-like"/>
    <property type="match status" value="1"/>
</dbReference>
<gene>
    <name evidence="5" type="ORF">MAN_07237</name>
</gene>
<dbReference type="InterPro" id="IPR032821">
    <property type="entry name" value="PKS_assoc"/>
</dbReference>
<evidence type="ECO:0000313" key="5">
    <source>
        <dbReference type="EMBL" id="KID64066.1"/>
    </source>
</evidence>
<comment type="caution">
    <text evidence="5">The sequence shown here is derived from an EMBL/GenBank/DDBJ whole genome shotgun (WGS) entry which is preliminary data.</text>
</comment>
<keyword evidence="2" id="KW-0597">Phosphoprotein</keyword>
<dbReference type="SMART" id="SM00827">
    <property type="entry name" value="PKS_AT"/>
    <property type="match status" value="1"/>
</dbReference>
<name>A0A0B4FE11_METAF</name>
<proteinExistence type="predicted"/>
<dbReference type="Gene3D" id="3.40.366.10">
    <property type="entry name" value="Malonyl-Coenzyme A Acyl Carrier Protein, domain 2"/>
    <property type="match status" value="2"/>
</dbReference>
<evidence type="ECO:0000256" key="2">
    <source>
        <dbReference type="ARBA" id="ARBA00022553"/>
    </source>
</evidence>
<dbReference type="GO" id="GO:0044550">
    <property type="term" value="P:secondary metabolite biosynthetic process"/>
    <property type="evidence" value="ECO:0007669"/>
    <property type="project" value="TreeGrafter"/>
</dbReference>
<dbReference type="VEuPathDB" id="FungiDB:MAN_07237"/>
<evidence type="ECO:0000313" key="6">
    <source>
        <dbReference type="Proteomes" id="UP000031186"/>
    </source>
</evidence>
<dbReference type="Proteomes" id="UP000031186">
    <property type="component" value="Unassembled WGS sequence"/>
</dbReference>
<dbReference type="InterPro" id="IPR016039">
    <property type="entry name" value="Thiolase-like"/>
</dbReference>
<dbReference type="SUPFAM" id="SSF52151">
    <property type="entry name" value="FabD/lysophospholipase-like"/>
    <property type="match status" value="1"/>
</dbReference>
<dbReference type="InterPro" id="IPR014043">
    <property type="entry name" value="Acyl_transferase_dom"/>
</dbReference>
<organism evidence="5 6">
    <name type="scientific">Metarhizium anisopliae (strain ARSEF 549)</name>
    <dbReference type="NCBI Taxonomy" id="3151832"/>
    <lineage>
        <taxon>Eukaryota</taxon>
        <taxon>Fungi</taxon>
        <taxon>Dikarya</taxon>
        <taxon>Ascomycota</taxon>
        <taxon>Pezizomycotina</taxon>
        <taxon>Sordariomycetes</taxon>
        <taxon>Hypocreomycetidae</taxon>
        <taxon>Hypocreales</taxon>
        <taxon>Clavicipitaceae</taxon>
        <taxon>Metarhizium</taxon>
    </lineage>
</organism>
<feature type="domain" description="Ketosynthase family 3 (KS3)" evidence="4">
    <location>
        <begin position="1"/>
        <end position="158"/>
    </location>
</feature>
<dbReference type="InterPro" id="IPR014031">
    <property type="entry name" value="Ketoacyl_synth_C"/>
</dbReference>
<evidence type="ECO:0000256" key="1">
    <source>
        <dbReference type="ARBA" id="ARBA00022450"/>
    </source>
</evidence>
<dbReference type="PANTHER" id="PTHR43775">
    <property type="entry name" value="FATTY ACID SYNTHASE"/>
    <property type="match status" value="1"/>
</dbReference>
<dbReference type="InterPro" id="IPR020841">
    <property type="entry name" value="PKS_Beta-ketoAc_synthase_dom"/>
</dbReference>
<dbReference type="GO" id="GO:0004312">
    <property type="term" value="F:fatty acid synthase activity"/>
    <property type="evidence" value="ECO:0007669"/>
    <property type="project" value="TreeGrafter"/>
</dbReference>
<dbReference type="HOGENOM" id="CLU_547551_0_0_1"/>
<evidence type="ECO:0000256" key="3">
    <source>
        <dbReference type="SAM" id="MobiDB-lite"/>
    </source>
</evidence>
<dbReference type="PROSITE" id="PS52004">
    <property type="entry name" value="KS3_2"/>
    <property type="match status" value="1"/>
</dbReference>
<dbReference type="InterPro" id="IPR050091">
    <property type="entry name" value="PKS_NRPS_Biosynth_Enz"/>
</dbReference>
<dbReference type="Gene3D" id="3.40.47.10">
    <property type="match status" value="1"/>
</dbReference>
<keyword evidence="6" id="KW-1185">Reference proteome</keyword>
<dbReference type="Pfam" id="PF00698">
    <property type="entry name" value="Acyl_transf_1"/>
    <property type="match status" value="1"/>
</dbReference>
<protein>
    <submittedName>
        <fullName evidence="5">Beta-ketoacyl synthase</fullName>
    </submittedName>
</protein>
<dbReference type="PANTHER" id="PTHR43775:SF50">
    <property type="entry name" value="HIGHLY REDUCING POLYKETIDE SYNTHASE SRDA"/>
    <property type="match status" value="1"/>
</dbReference>
<dbReference type="AlphaFoldDB" id="A0A0B4FE11"/>
<reference evidence="5 6" key="1">
    <citation type="journal article" date="2014" name="Proc. Natl. Acad. Sci. U.S.A.">
        <title>Trajectory and genomic determinants of fungal-pathogen speciation and host adaptation.</title>
        <authorList>
            <person name="Hu X."/>
            <person name="Xiao G."/>
            <person name="Zheng P."/>
            <person name="Shang Y."/>
            <person name="Su Y."/>
            <person name="Zhang X."/>
            <person name="Liu X."/>
            <person name="Zhan S."/>
            <person name="St Leger R.J."/>
            <person name="Wang C."/>
        </authorList>
    </citation>
    <scope>NUCLEOTIDE SEQUENCE [LARGE SCALE GENOMIC DNA]</scope>
    <source>
        <strain evidence="5 6">ARSEF 549</strain>
    </source>
</reference>
<sequence length="498" mass="53725">MLSVTETLSDQLSAARPLMPTVERPESGFPKTWTGESHPEGQCQSGSIDGRHVACGVSLALDGPSRPKPILIGSIKSNLGHSEAASGISSIINSTLMLENGLIPATVGIRKLNPKIRLKEWNVDVVTELRPFPSLARRRVGVNSFGYGGANAHVVIESAPAKLRSGSVTASPVYQRSKVANLATWPGFGSFQLPDLVARLGQRCTHFKNRGFLVFREKGLRENLTKQTLHLGRGQTAPLDYAFVFTGQGAQWPQMGKKLLDEFTILPVAISKMDSVLAALSHPPSWTIAGALRQPKETSQIGAVTHSQPLYTTVQIGLVKLLSSWGINPRAVVGHSSGEMTAAFASAKITLAKAIITAYYRRYAVGVLTHGGKYQSLVANAIPKLDVSPSMVSDATLYSSVTGYSHHGPFDAAYWRANLESHVLFVDALSELARGGKYTLIELGPHSALELPIKQTRVHLKLEEASLSYFATLRRGKDSVDKVLDLVGSLWLSGHNVV</sequence>
<dbReference type="Pfam" id="PF16197">
    <property type="entry name" value="KAsynt_C_assoc"/>
    <property type="match status" value="1"/>
</dbReference>
<dbReference type="EMBL" id="AZNF01000009">
    <property type="protein sequence ID" value="KID64066.1"/>
    <property type="molecule type" value="Genomic_DNA"/>
</dbReference>
<dbReference type="InterPro" id="IPR001227">
    <property type="entry name" value="Ac_transferase_dom_sf"/>
</dbReference>
<dbReference type="InterPro" id="IPR016035">
    <property type="entry name" value="Acyl_Trfase/lysoPLipase"/>
</dbReference>